<dbReference type="InterPro" id="IPR038071">
    <property type="entry name" value="UROD/MetE-like_sf"/>
</dbReference>
<dbReference type="Gene3D" id="3.20.20.210">
    <property type="match status" value="1"/>
</dbReference>
<evidence type="ECO:0000313" key="2">
    <source>
        <dbReference type="Proteomes" id="UP000038010"/>
    </source>
</evidence>
<comment type="caution">
    <text evidence="1">The sequence shown here is derived from an EMBL/GenBank/DDBJ whole genome shotgun (WGS) entry which is preliminary data.</text>
</comment>
<gene>
    <name evidence="1" type="ORF">AB675_11265</name>
</gene>
<accession>A0A0N0NM96</accession>
<dbReference type="VEuPathDB" id="FungiDB:AB675_11265"/>
<dbReference type="Proteomes" id="UP000038010">
    <property type="component" value="Unassembled WGS sequence"/>
</dbReference>
<keyword evidence="2" id="KW-1185">Reference proteome</keyword>
<evidence type="ECO:0000313" key="1">
    <source>
        <dbReference type="EMBL" id="KPI40201.1"/>
    </source>
</evidence>
<name>A0A0N0NM96_9EURO</name>
<reference evidence="1 2" key="1">
    <citation type="submission" date="2015-06" db="EMBL/GenBank/DDBJ databases">
        <title>Draft genome of the ant-associated black yeast Phialophora attae CBS 131958.</title>
        <authorList>
            <person name="Moreno L.F."/>
            <person name="Stielow B.J."/>
            <person name="de Hoog S."/>
            <person name="Vicente V.A."/>
            <person name="Weiss V.A."/>
            <person name="de Vries M."/>
            <person name="Cruz L.M."/>
            <person name="Souza E.M."/>
        </authorList>
    </citation>
    <scope>NUCLEOTIDE SEQUENCE [LARGE SCALE GENOMIC DNA]</scope>
    <source>
        <strain evidence="1 2">CBS 131958</strain>
    </source>
</reference>
<dbReference type="OrthoDB" id="5422863at2759"/>
<organism evidence="1 2">
    <name type="scientific">Cyphellophora attinorum</name>
    <dbReference type="NCBI Taxonomy" id="1664694"/>
    <lineage>
        <taxon>Eukaryota</taxon>
        <taxon>Fungi</taxon>
        <taxon>Dikarya</taxon>
        <taxon>Ascomycota</taxon>
        <taxon>Pezizomycotina</taxon>
        <taxon>Eurotiomycetes</taxon>
        <taxon>Chaetothyriomycetidae</taxon>
        <taxon>Chaetothyriales</taxon>
        <taxon>Cyphellophoraceae</taxon>
        <taxon>Cyphellophora</taxon>
    </lineage>
</organism>
<dbReference type="RefSeq" id="XP_018000164.1">
    <property type="nucleotide sequence ID" value="XM_018140095.1"/>
</dbReference>
<protein>
    <recommendedName>
        <fullName evidence="3">Cobalamin-independent methionine synthase MetE C-terminal/archaeal domain-containing protein</fullName>
    </recommendedName>
</protein>
<evidence type="ECO:0008006" key="3">
    <source>
        <dbReference type="Google" id="ProtNLM"/>
    </source>
</evidence>
<sequence length="362" mass="39881">MAATEDAADLAWKPSGVHLVGSVPLPGTAIVFKTAVTSLPDRLYSIPDGETGHRNGFVAWQAAVFEAWPQIGTQSGGTLYRKGEDVPKPTQADLEALSAEIRTSTEGFDPGYEKYAIESYEIFRKLQSTGQIKHNVKFQVCVPTPLSVMNRINPDYQEVIEPLYEEALFRSLSKIQDAIPHDSLLVQWDMPREIACLEGLGGELWFGDVTKRLEARFERCLSAVADDVEVGVHLCYGDFGHKHFVEPKDTTILTDHANRLTEVASKAKRTLAYLHMPVPIARHDEPYFAPLTGLMLTAGTKLYLGLVHANDLEGTARRIAAARKALPGIQFGVSSECGLGRTPPEELTSILEISKSVSRPRR</sequence>
<dbReference type="EMBL" id="LFJN01000013">
    <property type="protein sequence ID" value="KPI40201.1"/>
    <property type="molecule type" value="Genomic_DNA"/>
</dbReference>
<dbReference type="SUPFAM" id="SSF51726">
    <property type="entry name" value="UROD/MetE-like"/>
    <property type="match status" value="1"/>
</dbReference>
<dbReference type="GeneID" id="28731975"/>
<proteinExistence type="predicted"/>
<dbReference type="AlphaFoldDB" id="A0A0N0NM96"/>